<name>A0ABS8W5N4_DATST</name>
<dbReference type="PANTHER" id="PTHR31672:SF13">
    <property type="entry name" value="F-BOX PROTEIN CPR30-LIKE"/>
    <property type="match status" value="1"/>
</dbReference>
<accession>A0ABS8W5N4</accession>
<dbReference type="InterPro" id="IPR036047">
    <property type="entry name" value="F-box-like_dom_sf"/>
</dbReference>
<dbReference type="InterPro" id="IPR001810">
    <property type="entry name" value="F-box_dom"/>
</dbReference>
<dbReference type="SMART" id="SM00256">
    <property type="entry name" value="FBOX"/>
    <property type="match status" value="1"/>
</dbReference>
<feature type="domain" description="F-box" evidence="1">
    <location>
        <begin position="23"/>
        <end position="64"/>
    </location>
</feature>
<reference evidence="2 3" key="1">
    <citation type="journal article" date="2021" name="BMC Genomics">
        <title>Datura genome reveals duplications of psychoactive alkaloid biosynthetic genes and high mutation rate following tissue culture.</title>
        <authorList>
            <person name="Rajewski A."/>
            <person name="Carter-House D."/>
            <person name="Stajich J."/>
            <person name="Litt A."/>
        </authorList>
    </citation>
    <scope>NUCLEOTIDE SEQUENCE [LARGE SCALE GENOMIC DNA]</scope>
    <source>
        <strain evidence="2">AR-01</strain>
    </source>
</reference>
<gene>
    <name evidence="2" type="ORF">HAX54_044184</name>
</gene>
<evidence type="ECO:0000313" key="3">
    <source>
        <dbReference type="Proteomes" id="UP000823775"/>
    </source>
</evidence>
<sequence>MERSRTTGRVGDKKKAQSFFNNLTDELLIEIFVRLPSSKEAIRCKLVCNRWFSLISSDYFLTTSLIHHRNNNNKTLLPFTFVSPDRKYNVKDVFEFRPEMGLSRRVDLGFLYWGRPRHYFISLTESCGDLILCSGSTSCIDYYVINVLTKQWIVLPPQNSHFIESESVGFLIEPNCVDFDYSLG</sequence>
<dbReference type="InterPro" id="IPR050796">
    <property type="entry name" value="SCF_F-box_component"/>
</dbReference>
<evidence type="ECO:0000259" key="1">
    <source>
        <dbReference type="SMART" id="SM00256"/>
    </source>
</evidence>
<protein>
    <recommendedName>
        <fullName evidence="1">F-box domain-containing protein</fullName>
    </recommendedName>
</protein>
<comment type="caution">
    <text evidence="2">The sequence shown here is derived from an EMBL/GenBank/DDBJ whole genome shotgun (WGS) entry which is preliminary data.</text>
</comment>
<dbReference type="Proteomes" id="UP000823775">
    <property type="component" value="Unassembled WGS sequence"/>
</dbReference>
<dbReference type="Pfam" id="PF12937">
    <property type="entry name" value="F-box-like"/>
    <property type="match status" value="1"/>
</dbReference>
<dbReference type="PANTHER" id="PTHR31672">
    <property type="entry name" value="BNACNNG10540D PROTEIN"/>
    <property type="match status" value="1"/>
</dbReference>
<dbReference type="EMBL" id="JACEIK010006705">
    <property type="protein sequence ID" value="MCE2056177.1"/>
    <property type="molecule type" value="Genomic_DNA"/>
</dbReference>
<evidence type="ECO:0000313" key="2">
    <source>
        <dbReference type="EMBL" id="MCE2056177.1"/>
    </source>
</evidence>
<dbReference type="SUPFAM" id="SSF81383">
    <property type="entry name" value="F-box domain"/>
    <property type="match status" value="1"/>
</dbReference>
<organism evidence="2 3">
    <name type="scientific">Datura stramonium</name>
    <name type="common">Jimsonweed</name>
    <name type="synonym">Common thornapple</name>
    <dbReference type="NCBI Taxonomy" id="4076"/>
    <lineage>
        <taxon>Eukaryota</taxon>
        <taxon>Viridiplantae</taxon>
        <taxon>Streptophyta</taxon>
        <taxon>Embryophyta</taxon>
        <taxon>Tracheophyta</taxon>
        <taxon>Spermatophyta</taxon>
        <taxon>Magnoliopsida</taxon>
        <taxon>eudicotyledons</taxon>
        <taxon>Gunneridae</taxon>
        <taxon>Pentapetalae</taxon>
        <taxon>asterids</taxon>
        <taxon>lamiids</taxon>
        <taxon>Solanales</taxon>
        <taxon>Solanaceae</taxon>
        <taxon>Solanoideae</taxon>
        <taxon>Datureae</taxon>
        <taxon>Datura</taxon>
    </lineage>
</organism>
<keyword evidence="3" id="KW-1185">Reference proteome</keyword>
<dbReference type="Gene3D" id="1.20.1280.50">
    <property type="match status" value="1"/>
</dbReference>
<proteinExistence type="predicted"/>